<evidence type="ECO:0000313" key="1">
    <source>
        <dbReference type="EMBL" id="CCO50011.1"/>
    </source>
</evidence>
<name>A0AAV2VZZ5_9VIBR</name>
<reference evidence="1 2" key="1">
    <citation type="journal article" date="2013" name="ISME J.">
        <title>Comparative genomics of pathogenic lineages of Vibrio nigripulchritudo identifies virulence-associated traits.</title>
        <authorList>
            <person name="Goudenege D."/>
            <person name="Labreuche Y."/>
            <person name="Krin E."/>
            <person name="Ansquer D."/>
            <person name="Mangenot S."/>
            <person name="Calteau A."/>
            <person name="Medigue C."/>
            <person name="Mazel D."/>
            <person name="Polz M.F."/>
            <person name="Le Roux F."/>
        </authorList>
    </citation>
    <scope>NUCLEOTIDE SEQUENCE [LARGE SCALE GENOMIC DNA]</scope>
    <source>
        <strain evidence="1 2">SOn1</strain>
    </source>
</reference>
<protein>
    <recommendedName>
        <fullName evidence="3">Transposase</fullName>
    </recommendedName>
</protein>
<sequence length="42" mass="4876">MRAFFNSIKLNKKKTDISNNQKRITKPEYFGGLGVTQKLCEK</sequence>
<dbReference type="AlphaFoldDB" id="A0AAV2VZZ5"/>
<accession>A0AAV2VZZ5</accession>
<proteinExistence type="predicted"/>
<evidence type="ECO:0008006" key="3">
    <source>
        <dbReference type="Google" id="ProtNLM"/>
    </source>
</evidence>
<gene>
    <name evidence="1" type="ORF">VIBNISOn1_970031</name>
</gene>
<organism evidence="1 2">
    <name type="scientific">Vibrio nigripulchritudo SOn1</name>
    <dbReference type="NCBI Taxonomy" id="1238450"/>
    <lineage>
        <taxon>Bacteria</taxon>
        <taxon>Pseudomonadati</taxon>
        <taxon>Pseudomonadota</taxon>
        <taxon>Gammaproteobacteria</taxon>
        <taxon>Vibrionales</taxon>
        <taxon>Vibrionaceae</taxon>
        <taxon>Vibrio</taxon>
    </lineage>
</organism>
<evidence type="ECO:0000313" key="2">
    <source>
        <dbReference type="Proteomes" id="UP000018211"/>
    </source>
</evidence>
<dbReference type="EMBL" id="CAOF01000194">
    <property type="protein sequence ID" value="CCO50011.1"/>
    <property type="molecule type" value="Genomic_DNA"/>
</dbReference>
<comment type="caution">
    <text evidence="1">The sequence shown here is derived from an EMBL/GenBank/DDBJ whole genome shotgun (WGS) entry which is preliminary data.</text>
</comment>
<dbReference type="Proteomes" id="UP000018211">
    <property type="component" value="Unassembled WGS sequence"/>
</dbReference>